<proteinExistence type="predicted"/>
<protein>
    <submittedName>
        <fullName evidence="1">Uncharacterized protein</fullName>
    </submittedName>
</protein>
<accession>A0A6L3MWW7</accession>
<dbReference type="EMBL" id="VZOK01000021">
    <property type="protein sequence ID" value="KAB0637329.1"/>
    <property type="molecule type" value="Genomic_DNA"/>
</dbReference>
<sequence length="156" mass="17277">MYFFIAPVISLVQPFFSGAIVISRIAEMVVQRLSFQAATGKLQVIAVWRCLTRSGARVCRWGMHVDRSTGKESMTVDIVGSSSLNTDDIAEMLGDTRLQLTVTLFHMAVVSNSAVAQERGNTHSQEAANSIAIARPHPRLTLVRDITRHVVRIKRD</sequence>
<name>A0A6L3MWW7_9BURK</name>
<dbReference type="Proteomes" id="UP000473470">
    <property type="component" value="Unassembled WGS sequence"/>
</dbReference>
<comment type="caution">
    <text evidence="1">The sequence shown here is derived from an EMBL/GenBank/DDBJ whole genome shotgun (WGS) entry which is preliminary data.</text>
</comment>
<evidence type="ECO:0000313" key="2">
    <source>
        <dbReference type="Proteomes" id="UP000473470"/>
    </source>
</evidence>
<gene>
    <name evidence="1" type="ORF">F7R25_16365</name>
</gene>
<dbReference type="AlphaFoldDB" id="A0A6L3MWW7"/>
<evidence type="ECO:0000313" key="1">
    <source>
        <dbReference type="EMBL" id="KAB0637329.1"/>
    </source>
</evidence>
<dbReference type="RefSeq" id="WP_059880465.1">
    <property type="nucleotide sequence ID" value="NZ_CABVPM010000097.1"/>
</dbReference>
<organism evidence="1 2">
    <name type="scientific">Burkholderia stagnalis</name>
    <dbReference type="NCBI Taxonomy" id="1503054"/>
    <lineage>
        <taxon>Bacteria</taxon>
        <taxon>Pseudomonadati</taxon>
        <taxon>Pseudomonadota</taxon>
        <taxon>Betaproteobacteria</taxon>
        <taxon>Burkholderiales</taxon>
        <taxon>Burkholderiaceae</taxon>
        <taxon>Burkholderia</taxon>
        <taxon>Burkholderia cepacia complex</taxon>
    </lineage>
</organism>
<reference evidence="1 2" key="1">
    <citation type="submission" date="2019-09" db="EMBL/GenBank/DDBJ databases">
        <title>Draft genome sequences of 48 bacterial type strains from the CCUG.</title>
        <authorList>
            <person name="Tunovic T."/>
            <person name="Pineiro-Iglesias B."/>
            <person name="Unosson C."/>
            <person name="Inganas E."/>
            <person name="Ohlen M."/>
            <person name="Cardew S."/>
            <person name="Jensie-Markopoulos S."/>
            <person name="Salva-Serra F."/>
            <person name="Jaen-Luchoro D."/>
            <person name="Karlsson R."/>
            <person name="Svensson-Stadler L."/>
            <person name="Chun J."/>
            <person name="Moore E."/>
        </authorList>
    </citation>
    <scope>NUCLEOTIDE SEQUENCE [LARGE SCALE GENOMIC DNA]</scope>
    <source>
        <strain evidence="1 2">CCUG 65686</strain>
    </source>
</reference>